<proteinExistence type="predicted"/>
<evidence type="ECO:0000313" key="1">
    <source>
        <dbReference type="EMBL" id="NIY62125.1"/>
    </source>
</evidence>
<protein>
    <submittedName>
        <fullName evidence="1">Uncharacterized protein</fullName>
    </submittedName>
</protein>
<sequence length="290" mass="32200">MVFGVPDDDLREATFDQALAQLTADAPGEEAAELLLRLRDDTHRITRRIEQRRSTGIRLPAAALLKAMADSYGQLTAEPEMMGLVNSGMSLQFLARDLLTDLPPEQRAPVLAAMATTPDGAVLATRTLHRVTNPDNNDSEEVQTTEDWSLQARDAVTEQIAQHLAPTTGSPAEELTESDTDLIWMWRHTHPDSLRPWLRQRLDNGWEPLPLLGKLLRPTSRPHRLIDESVLASLDAMFGLDDLYTRLDPLLQTQTSNNSADQHHTNILQALHEHRPTTGQTPPPDSGTTA</sequence>
<evidence type="ECO:0000313" key="2">
    <source>
        <dbReference type="Proteomes" id="UP000536624"/>
    </source>
</evidence>
<dbReference type="RefSeq" id="WP_244365994.1">
    <property type="nucleotide sequence ID" value="NZ_JAALLH010000001.1"/>
</dbReference>
<comment type="caution">
    <text evidence="1">The sequence shown here is derived from an EMBL/GenBank/DDBJ whole genome shotgun (WGS) entry which is preliminary data.</text>
</comment>
<dbReference type="Proteomes" id="UP000536624">
    <property type="component" value="Unassembled WGS sequence"/>
</dbReference>
<organism evidence="1 2">
    <name type="scientific">Streptomyces malaysiensis</name>
    <dbReference type="NCBI Taxonomy" id="92644"/>
    <lineage>
        <taxon>Bacteria</taxon>
        <taxon>Bacillati</taxon>
        <taxon>Actinomycetota</taxon>
        <taxon>Actinomycetes</taxon>
        <taxon>Kitasatosporales</taxon>
        <taxon>Streptomycetaceae</taxon>
        <taxon>Streptomyces</taxon>
        <taxon>Streptomyces violaceusniger group</taxon>
    </lineage>
</organism>
<gene>
    <name evidence="1" type="ORF">SMALB_0014</name>
</gene>
<dbReference type="AlphaFoldDB" id="A0A7X5WXP6"/>
<reference evidence="1 2" key="1">
    <citation type="submission" date="2020-02" db="EMBL/GenBank/DDBJ databases">
        <title>Streptomyces malaysiensis DSM14702 (JHCC583434, PFL_A843) Genome sequencing and assembly.</title>
        <authorList>
            <person name="Samborskyy M."/>
        </authorList>
    </citation>
    <scope>NUCLEOTIDE SEQUENCE [LARGE SCALE GENOMIC DNA]</scope>
    <source>
        <strain evidence="1 2">DSM 14702</strain>
    </source>
</reference>
<name>A0A7X5WXP6_STRMQ</name>
<dbReference type="EMBL" id="JAALLH010000001">
    <property type="protein sequence ID" value="NIY62125.1"/>
    <property type="molecule type" value="Genomic_DNA"/>
</dbReference>
<accession>A0A7X5WXP6</accession>